<dbReference type="Proteomes" id="UP000077755">
    <property type="component" value="Chromosome 2"/>
</dbReference>
<dbReference type="GO" id="GO:0003723">
    <property type="term" value="F:RNA binding"/>
    <property type="evidence" value="ECO:0007669"/>
    <property type="project" value="UniProtKB-UniRule"/>
</dbReference>
<dbReference type="PROSITE" id="PS50102">
    <property type="entry name" value="RRM"/>
    <property type="match status" value="1"/>
</dbReference>
<evidence type="ECO:0000256" key="1">
    <source>
        <dbReference type="SAM" id="MobiDB-lite"/>
    </source>
</evidence>
<sequence>MNYEEEKRCPLCAEEMDWTDQQLKPCKCGYQVCVWCWHQIMDMAEKNETEGRCPACRAPYDKDKIVGMEAKFEKVTANNAKKQKPPKAKAKAKATEVKKDLTNIRVIQRRMAYVIGLPLSLADENLLQKKEFFGQYGKVTKVSLSRMAGGAIQQFIHDTCSVYITFSKEEEAIRCIQSVHGFVLEGNFLRASFGTAKYCHAWLRNMPCNNPSCLYLHTMGADEDSFGKDEAAAVHTRSRVQQIVGATHNMHRSSGNALPPPIDESYNCNNLSSRSVSKGLSLDIATSGVHATYLPLCKDEDGEARAASKITTFVDIVGRSCSNGIEKDGNVADDRGVENSRCDLSSVAYQKDNHFGTAHTSEMLPNKFSSSLLSDELPMNREFKEPFRDTSNLWGGGRSDAIPCEEFIEEQSSLTLDSDKQMLHDPSSVVRDDSLSLDSIRLKDCGSLGLSAPSLSPSSASTTSEDPRIYTWRHGESLNLSEYNVGNVVNNNMDAASITSARSMSDLYNERKFQNSAKSDRIYRSSNSFSNEEIVEHLRRLDDHDRPVEAQNPACKAVEDSIISNILSLDLDAGDDSSNSRPGVPGFFGQTDGQHSSSWSLYNNDQSMLSFTKQHTFVNQLCDVDSAFSDIGHDLKKCSAPKDSGENKHYSSISRHHASMAQGPTPPGFSLPSREPPPGFPACERTEQGFFSNSGTHMVKTSSFSKTHYRTPSTGNSSNNSEADIVDPAIMAVGRGKPPNGYTNSCFETRSTPASQSGAALDDNARYRLLMQQSNQEVKYPQTYMQQVPASNQGMRYSGQAGDVYSSWSDMYGISSSYMDQRQTYNPSSFTPFSQQKFTNGSLSNGYQPGLDNTHVRNDTSIAELQRNEKLGLNNCYTGYGDYMLQPSSGDLYTRVFGM</sequence>
<dbReference type="OrthoDB" id="1923159at2759"/>
<dbReference type="Pfam" id="PF14570">
    <property type="entry name" value="zf-RING_4"/>
    <property type="match status" value="1"/>
</dbReference>
<reference evidence="2" key="1">
    <citation type="journal article" date="2016" name="Nat. Genet.">
        <title>A high-quality carrot genome assembly provides new insights into carotenoid accumulation and asterid genome evolution.</title>
        <authorList>
            <person name="Iorizzo M."/>
            <person name="Ellison S."/>
            <person name="Senalik D."/>
            <person name="Zeng P."/>
            <person name="Satapoomin P."/>
            <person name="Huang J."/>
            <person name="Bowman M."/>
            <person name="Iovene M."/>
            <person name="Sanseverino W."/>
            <person name="Cavagnaro P."/>
            <person name="Yildiz M."/>
            <person name="Macko-Podgorni A."/>
            <person name="Moranska E."/>
            <person name="Grzebelus E."/>
            <person name="Grzebelus D."/>
            <person name="Ashrafi H."/>
            <person name="Zheng Z."/>
            <person name="Cheng S."/>
            <person name="Spooner D."/>
            <person name="Van Deynze A."/>
            <person name="Simon P."/>
        </authorList>
    </citation>
    <scope>NUCLEOTIDE SEQUENCE</scope>
    <source>
        <tissue evidence="2">Leaf</tissue>
    </source>
</reference>
<dbReference type="InterPro" id="IPR039780">
    <property type="entry name" value="Mot2"/>
</dbReference>
<dbReference type="FunFam" id="3.30.70.330:FF:000161">
    <property type="entry name" value="RNA binding (RRM/RBD/RNP motifs) family protein"/>
    <property type="match status" value="1"/>
</dbReference>
<name>A0A166DT04_DAUCS</name>
<feature type="region of interest" description="Disordered" evidence="1">
    <location>
        <begin position="574"/>
        <end position="595"/>
    </location>
</feature>
<dbReference type="SMART" id="SM00361">
    <property type="entry name" value="RRM_1"/>
    <property type="match status" value="1"/>
</dbReference>
<reference evidence="2" key="2">
    <citation type="submission" date="2022-03" db="EMBL/GenBank/DDBJ databases">
        <title>Draft title - Genomic analysis of global carrot germplasm unveils the trajectory of domestication and the origin of high carotenoid orange carrot.</title>
        <authorList>
            <person name="Iorizzo M."/>
            <person name="Ellison S."/>
            <person name="Senalik D."/>
            <person name="Macko-Podgorni A."/>
            <person name="Grzebelus D."/>
            <person name="Bostan H."/>
            <person name="Rolling W."/>
            <person name="Curaba J."/>
            <person name="Simon P."/>
        </authorList>
    </citation>
    <scope>NUCLEOTIDE SEQUENCE</scope>
    <source>
        <tissue evidence="2">Leaf</tissue>
    </source>
</reference>
<dbReference type="InterPro" id="IPR013083">
    <property type="entry name" value="Znf_RING/FYVE/PHD"/>
</dbReference>
<dbReference type="InterPro" id="IPR039515">
    <property type="entry name" value="NOT4_mRING-HC-C4C4"/>
</dbReference>
<dbReference type="AlphaFoldDB" id="A0A166DT04"/>
<dbReference type="CDD" id="cd12438">
    <property type="entry name" value="RRM_CNOT4"/>
    <property type="match status" value="1"/>
</dbReference>
<feature type="compositionally biased region" description="Polar residues" evidence="1">
    <location>
        <begin position="689"/>
        <end position="722"/>
    </location>
</feature>
<feature type="compositionally biased region" description="Pro residues" evidence="1">
    <location>
        <begin position="664"/>
        <end position="680"/>
    </location>
</feature>
<feature type="region of interest" description="Disordered" evidence="1">
    <location>
        <begin position="639"/>
        <end position="722"/>
    </location>
</feature>
<dbReference type="InterPro" id="IPR000504">
    <property type="entry name" value="RRM_dom"/>
</dbReference>
<dbReference type="Gene3D" id="3.30.40.10">
    <property type="entry name" value="Zinc/RING finger domain, C3HC4 (zinc finger)"/>
    <property type="match status" value="1"/>
</dbReference>
<accession>A0A166DT04</accession>
<dbReference type="GO" id="GO:0030014">
    <property type="term" value="C:CCR4-NOT complex"/>
    <property type="evidence" value="ECO:0007669"/>
    <property type="project" value="InterPro"/>
</dbReference>
<dbReference type="OMA" id="EARIWHL"/>
<dbReference type="KEGG" id="dcr:108209600"/>
<keyword evidence="3" id="KW-1185">Reference proteome</keyword>
<dbReference type="InterPro" id="IPR035979">
    <property type="entry name" value="RBD_domain_sf"/>
</dbReference>
<dbReference type="Gramene" id="KZN05639">
    <property type="protein sequence ID" value="KZN05639"/>
    <property type="gene ID" value="DCAR_006476"/>
</dbReference>
<organism evidence="2 3">
    <name type="scientific">Daucus carota subsp. sativus</name>
    <name type="common">Carrot</name>
    <dbReference type="NCBI Taxonomy" id="79200"/>
    <lineage>
        <taxon>Eukaryota</taxon>
        <taxon>Viridiplantae</taxon>
        <taxon>Streptophyta</taxon>
        <taxon>Embryophyta</taxon>
        <taxon>Tracheophyta</taxon>
        <taxon>Spermatophyta</taxon>
        <taxon>Magnoliopsida</taxon>
        <taxon>eudicotyledons</taxon>
        <taxon>Gunneridae</taxon>
        <taxon>Pentapetalae</taxon>
        <taxon>asterids</taxon>
        <taxon>campanulids</taxon>
        <taxon>Apiales</taxon>
        <taxon>Apiaceae</taxon>
        <taxon>Apioideae</taxon>
        <taxon>Scandiceae</taxon>
        <taxon>Daucinae</taxon>
        <taxon>Daucus</taxon>
        <taxon>Daucus sect. Daucus</taxon>
    </lineage>
</organism>
<dbReference type="InterPro" id="IPR012677">
    <property type="entry name" value="Nucleotide-bd_a/b_plait_sf"/>
</dbReference>
<evidence type="ECO:0000313" key="2">
    <source>
        <dbReference type="EMBL" id="WOG88069.1"/>
    </source>
</evidence>
<dbReference type="Pfam" id="PF00076">
    <property type="entry name" value="RRM_1"/>
    <property type="match status" value="1"/>
</dbReference>
<dbReference type="InterPro" id="IPR003954">
    <property type="entry name" value="RRM_euk-type"/>
</dbReference>
<gene>
    <name evidence="2" type="ORF">DCAR_0207302</name>
</gene>
<dbReference type="CDD" id="cd16618">
    <property type="entry name" value="mRING-HC-C4C4_CNOT4"/>
    <property type="match status" value="1"/>
</dbReference>
<dbReference type="SUPFAM" id="SSF54928">
    <property type="entry name" value="RNA-binding domain, RBD"/>
    <property type="match status" value="1"/>
</dbReference>
<dbReference type="PANTHER" id="PTHR12603">
    <property type="entry name" value="CCR4-NOT TRANSCRIPTION COMPLEX RELATED"/>
    <property type="match status" value="1"/>
</dbReference>
<dbReference type="EMBL" id="CP093344">
    <property type="protein sequence ID" value="WOG88069.1"/>
    <property type="molecule type" value="Genomic_DNA"/>
</dbReference>
<protein>
    <submittedName>
        <fullName evidence="2">Uncharacterized protein</fullName>
    </submittedName>
</protein>
<dbReference type="InterPro" id="IPR001841">
    <property type="entry name" value="Znf_RING"/>
</dbReference>
<dbReference type="SUPFAM" id="SSF57850">
    <property type="entry name" value="RING/U-box"/>
    <property type="match status" value="1"/>
</dbReference>
<dbReference type="GO" id="GO:0016567">
    <property type="term" value="P:protein ubiquitination"/>
    <property type="evidence" value="ECO:0007669"/>
    <property type="project" value="TreeGrafter"/>
</dbReference>
<dbReference type="InterPro" id="IPR034261">
    <property type="entry name" value="CNOT4_RRM"/>
</dbReference>
<dbReference type="PROSITE" id="PS50089">
    <property type="entry name" value="ZF_RING_2"/>
    <property type="match status" value="1"/>
</dbReference>
<dbReference type="Gene3D" id="3.30.70.330">
    <property type="match status" value="1"/>
</dbReference>
<dbReference type="GO" id="GO:0004842">
    <property type="term" value="F:ubiquitin-protein transferase activity"/>
    <property type="evidence" value="ECO:0007669"/>
    <property type="project" value="InterPro"/>
</dbReference>
<evidence type="ECO:0000313" key="3">
    <source>
        <dbReference type="Proteomes" id="UP000077755"/>
    </source>
</evidence>
<dbReference type="PANTHER" id="PTHR12603:SF10">
    <property type="entry name" value="TRANSCRIPTION FACTOR C2H2 FAMILY"/>
    <property type="match status" value="1"/>
</dbReference>
<proteinExistence type="predicted"/>